<dbReference type="RefSeq" id="WP_158635371.1">
    <property type="nucleotide sequence ID" value="NZ_VLKN01000008.1"/>
</dbReference>
<dbReference type="OrthoDB" id="2086224at2"/>
<dbReference type="Gene3D" id="3.40.50.1820">
    <property type="entry name" value="alpha/beta hydrolase"/>
    <property type="match status" value="1"/>
</dbReference>
<reference evidence="4 5" key="1">
    <citation type="journal article" date="2015" name="Stand. Genomic Sci.">
        <title>Genomic Encyclopedia of Bacterial and Archaeal Type Strains, Phase III: the genomes of soil and plant-associated and newly described type strains.</title>
        <authorList>
            <person name="Whitman W.B."/>
            <person name="Woyke T."/>
            <person name="Klenk H.P."/>
            <person name="Zhou Y."/>
            <person name="Lilburn T.G."/>
            <person name="Beck B.J."/>
            <person name="De Vos P."/>
            <person name="Vandamme P."/>
            <person name="Eisen J.A."/>
            <person name="Garrity G."/>
            <person name="Hugenholtz P."/>
            <person name="Kyrpides N.C."/>
        </authorList>
    </citation>
    <scope>NUCLEOTIDE SEQUENCE [LARGE SCALE GENOMIC DNA]</scope>
    <source>
        <strain evidence="4 5">CGMCC 1.10821</strain>
    </source>
</reference>
<comment type="caution">
    <text evidence="4">The sequence shown here is derived from an EMBL/GenBank/DDBJ whole genome shotgun (WGS) entry which is preliminary data.</text>
</comment>
<dbReference type="SUPFAM" id="SSF53474">
    <property type="entry name" value="alpha/beta-Hydrolases"/>
    <property type="match status" value="1"/>
</dbReference>
<dbReference type="Proteomes" id="UP000315167">
    <property type="component" value="Unassembled WGS sequence"/>
</dbReference>
<evidence type="ECO:0000256" key="1">
    <source>
        <dbReference type="ARBA" id="ARBA00022801"/>
    </source>
</evidence>
<accession>A0A562KX20</accession>
<dbReference type="InterPro" id="IPR050266">
    <property type="entry name" value="AB_hydrolase_sf"/>
</dbReference>
<gene>
    <name evidence="4" type="ORF">IP90_02985</name>
</gene>
<evidence type="ECO:0000313" key="4">
    <source>
        <dbReference type="EMBL" id="TWH99978.1"/>
    </source>
</evidence>
<evidence type="ECO:0000256" key="2">
    <source>
        <dbReference type="SAM" id="MobiDB-lite"/>
    </source>
</evidence>
<dbReference type="GO" id="GO:0016787">
    <property type="term" value="F:hydrolase activity"/>
    <property type="evidence" value="ECO:0007669"/>
    <property type="project" value="UniProtKB-KW"/>
</dbReference>
<protein>
    <submittedName>
        <fullName evidence="4">3-oxoadipate enol-lactonase</fullName>
    </submittedName>
</protein>
<feature type="domain" description="AB hydrolase-1" evidence="3">
    <location>
        <begin position="2"/>
        <end position="76"/>
    </location>
</feature>
<keyword evidence="1" id="KW-0378">Hydrolase</keyword>
<dbReference type="GO" id="GO:0016020">
    <property type="term" value="C:membrane"/>
    <property type="evidence" value="ECO:0007669"/>
    <property type="project" value="TreeGrafter"/>
</dbReference>
<sequence length="95" mass="10006">MIVPDLRGHGRSTNPLGAFTHRQAAADVSALLERLGITRFKAIGISSGGMTLLHMATREPSQIEAMVLVGAAHHFPSRRAGSRGPRPSTAPGPET</sequence>
<evidence type="ECO:0000259" key="3">
    <source>
        <dbReference type="Pfam" id="PF00561"/>
    </source>
</evidence>
<keyword evidence="5" id="KW-1185">Reference proteome</keyword>
<dbReference type="InterPro" id="IPR000073">
    <property type="entry name" value="AB_hydrolase_1"/>
</dbReference>
<dbReference type="PANTHER" id="PTHR43798">
    <property type="entry name" value="MONOACYLGLYCEROL LIPASE"/>
    <property type="match status" value="1"/>
</dbReference>
<dbReference type="Pfam" id="PF00561">
    <property type="entry name" value="Abhydrolase_1"/>
    <property type="match status" value="1"/>
</dbReference>
<evidence type="ECO:0000313" key="5">
    <source>
        <dbReference type="Proteomes" id="UP000315167"/>
    </source>
</evidence>
<dbReference type="PANTHER" id="PTHR43798:SF31">
    <property type="entry name" value="AB HYDROLASE SUPERFAMILY PROTEIN YCLE"/>
    <property type="match status" value="1"/>
</dbReference>
<feature type="region of interest" description="Disordered" evidence="2">
    <location>
        <begin position="74"/>
        <end position="95"/>
    </location>
</feature>
<proteinExistence type="predicted"/>
<dbReference type="AlphaFoldDB" id="A0A562KX20"/>
<dbReference type="EMBL" id="VLKN01000008">
    <property type="protein sequence ID" value="TWH99978.1"/>
    <property type="molecule type" value="Genomic_DNA"/>
</dbReference>
<name>A0A562KX20_9GAMM</name>
<organism evidence="4 5">
    <name type="scientific">Luteimonas cucumeris</name>
    <dbReference type="NCBI Taxonomy" id="985012"/>
    <lineage>
        <taxon>Bacteria</taxon>
        <taxon>Pseudomonadati</taxon>
        <taxon>Pseudomonadota</taxon>
        <taxon>Gammaproteobacteria</taxon>
        <taxon>Lysobacterales</taxon>
        <taxon>Lysobacteraceae</taxon>
        <taxon>Luteimonas</taxon>
    </lineage>
</organism>
<dbReference type="InterPro" id="IPR029058">
    <property type="entry name" value="AB_hydrolase_fold"/>
</dbReference>